<sequence length="145" mass="15655">MPPLAATQSFKTVTANPAANRLQNGPTRKGDISGPTPCVPSGQRHPSAATGNTNGRSWSRMNVVGGGGLVVPSGQRLQFAADLAYSVHQTDIDMRAHRESKESRLCPTGSEYSVPTIVHSRMFDNRRNSDGKRPCPFQTFGVHPR</sequence>
<feature type="compositionally biased region" description="Basic and acidic residues" evidence="1">
    <location>
        <begin position="124"/>
        <end position="133"/>
    </location>
</feature>
<protein>
    <submittedName>
        <fullName evidence="2">Uncharacterized protein</fullName>
    </submittedName>
</protein>
<comment type="caution">
    <text evidence="2">The sequence shown here is derived from an EMBL/GenBank/DDBJ whole genome shotgun (WGS) entry which is preliminary data.</text>
</comment>
<keyword evidence="3" id="KW-1185">Reference proteome</keyword>
<feature type="compositionally biased region" description="Polar residues" evidence="1">
    <location>
        <begin position="1"/>
        <end position="26"/>
    </location>
</feature>
<evidence type="ECO:0000313" key="3">
    <source>
        <dbReference type="Proteomes" id="UP001519460"/>
    </source>
</evidence>
<evidence type="ECO:0000256" key="1">
    <source>
        <dbReference type="SAM" id="MobiDB-lite"/>
    </source>
</evidence>
<reference evidence="2 3" key="1">
    <citation type="journal article" date="2023" name="Sci. Data">
        <title>Genome assembly of the Korean intertidal mud-creeper Batillaria attramentaria.</title>
        <authorList>
            <person name="Patra A.K."/>
            <person name="Ho P.T."/>
            <person name="Jun S."/>
            <person name="Lee S.J."/>
            <person name="Kim Y."/>
            <person name="Won Y.J."/>
        </authorList>
    </citation>
    <scope>NUCLEOTIDE SEQUENCE [LARGE SCALE GENOMIC DNA]</scope>
    <source>
        <strain evidence="2">Wonlab-2016</strain>
    </source>
</reference>
<dbReference type="Proteomes" id="UP001519460">
    <property type="component" value="Unassembled WGS sequence"/>
</dbReference>
<proteinExistence type="predicted"/>
<feature type="region of interest" description="Disordered" evidence="1">
    <location>
        <begin position="1"/>
        <end position="58"/>
    </location>
</feature>
<accession>A0ABD0JZJ6</accession>
<evidence type="ECO:0000313" key="2">
    <source>
        <dbReference type="EMBL" id="KAK7480191.1"/>
    </source>
</evidence>
<dbReference type="EMBL" id="JACVVK020000286">
    <property type="protein sequence ID" value="KAK7480191.1"/>
    <property type="molecule type" value="Genomic_DNA"/>
</dbReference>
<name>A0ABD0JZJ6_9CAEN</name>
<dbReference type="AlphaFoldDB" id="A0ABD0JZJ6"/>
<feature type="compositionally biased region" description="Polar residues" evidence="1">
    <location>
        <begin position="49"/>
        <end position="58"/>
    </location>
</feature>
<gene>
    <name evidence="2" type="ORF">BaRGS_00028576</name>
</gene>
<feature type="region of interest" description="Disordered" evidence="1">
    <location>
        <begin position="124"/>
        <end position="145"/>
    </location>
</feature>
<organism evidence="2 3">
    <name type="scientific">Batillaria attramentaria</name>
    <dbReference type="NCBI Taxonomy" id="370345"/>
    <lineage>
        <taxon>Eukaryota</taxon>
        <taxon>Metazoa</taxon>
        <taxon>Spiralia</taxon>
        <taxon>Lophotrochozoa</taxon>
        <taxon>Mollusca</taxon>
        <taxon>Gastropoda</taxon>
        <taxon>Caenogastropoda</taxon>
        <taxon>Sorbeoconcha</taxon>
        <taxon>Cerithioidea</taxon>
        <taxon>Batillariidae</taxon>
        <taxon>Batillaria</taxon>
    </lineage>
</organism>